<dbReference type="GO" id="GO:0051082">
    <property type="term" value="F:unfolded protein binding"/>
    <property type="evidence" value="ECO:0007669"/>
    <property type="project" value="TreeGrafter"/>
</dbReference>
<dbReference type="GO" id="GO:0005739">
    <property type="term" value="C:mitochondrion"/>
    <property type="evidence" value="ECO:0007669"/>
    <property type="project" value="UniProtKB-SubCell"/>
</dbReference>
<comment type="caution">
    <text evidence="7">The sequence shown here is derived from an EMBL/GenBank/DDBJ whole genome shotgun (WGS) entry which is preliminary data.</text>
</comment>
<feature type="region of interest" description="Disordered" evidence="5">
    <location>
        <begin position="87"/>
        <end position="123"/>
    </location>
</feature>
<feature type="domain" description="NADH:ubiquinone oxidoreductase intermediate-associated protein 30" evidence="6">
    <location>
        <begin position="208"/>
        <end position="380"/>
    </location>
</feature>
<organism evidence="7 8">
    <name type="scientific">Mesorhabditis spiculigera</name>
    <dbReference type="NCBI Taxonomy" id="96644"/>
    <lineage>
        <taxon>Eukaryota</taxon>
        <taxon>Metazoa</taxon>
        <taxon>Ecdysozoa</taxon>
        <taxon>Nematoda</taxon>
        <taxon>Chromadorea</taxon>
        <taxon>Rhabditida</taxon>
        <taxon>Rhabditina</taxon>
        <taxon>Rhabditomorpha</taxon>
        <taxon>Rhabditoidea</taxon>
        <taxon>Rhabditidae</taxon>
        <taxon>Mesorhabditinae</taxon>
        <taxon>Mesorhabditis</taxon>
    </lineage>
</organism>
<keyword evidence="8" id="KW-1185">Reference proteome</keyword>
<dbReference type="InterPro" id="IPR013857">
    <property type="entry name" value="NADH-UbQ_OxRdtase-assoc_prot30"/>
</dbReference>
<evidence type="ECO:0000313" key="7">
    <source>
        <dbReference type="EMBL" id="CAJ0586468.1"/>
    </source>
</evidence>
<feature type="non-terminal residue" evidence="7">
    <location>
        <position position="1"/>
    </location>
</feature>
<accession>A0AA36DFR8</accession>
<name>A0AA36DFR8_9BILA</name>
<evidence type="ECO:0000313" key="8">
    <source>
        <dbReference type="Proteomes" id="UP001177023"/>
    </source>
</evidence>
<dbReference type="EMBL" id="CATQJA010002708">
    <property type="protein sequence ID" value="CAJ0586468.1"/>
    <property type="molecule type" value="Genomic_DNA"/>
</dbReference>
<evidence type="ECO:0000256" key="2">
    <source>
        <dbReference type="ARBA" id="ARBA00007884"/>
    </source>
</evidence>
<sequence>MEKEKAHVVTGGLKLKKGDLFKKKKKKMDFKEVDLTIKKDGAAGASKMTEAERKFKERQDKNMFERLQKKAAVSHREKVEEFNKQMGELTEFNDIPKESSTPAQAQRGDLQGQVEGQVAKPKRRAVFDSDARNVPISLNFPNKKGQADYNPSASIEELVRDGPDIMRAQTKMLIKETKEIFKNAEPGRVEFLEDIGHVRQDEARIEYTFDSDEALSLWHTGCDSDFSEGFSTVKWERTDQGTAIFSGNLSSQLMRTGKVERAGWASIKLEQRRSFNRKKFFDRWRNFSHLLVKCRGDGRSYKVMLHAPMTIDVSWGDSWSFPLHTHGGPYWQYERIPFSKFFHTVAGRIQDKQIPIHLPNVSSLGIVLMDRVDGPFRLELEFIGVVKDWTHREKFAYETYVIPMWNTAGM</sequence>
<keyword evidence="4" id="KW-0143">Chaperone</keyword>
<gene>
    <name evidence="7" type="ORF">MSPICULIGERA_LOCUS24473</name>
</gene>
<dbReference type="PANTHER" id="PTHR13194:SF18">
    <property type="entry name" value="COMPLEX I INTERMEDIATE-ASSOCIATED PROTEIN 30, MITOCHONDRIAL"/>
    <property type="match status" value="1"/>
</dbReference>
<dbReference type="GO" id="GO:0032981">
    <property type="term" value="P:mitochondrial respiratory chain complex I assembly"/>
    <property type="evidence" value="ECO:0007669"/>
    <property type="project" value="TreeGrafter"/>
</dbReference>
<evidence type="ECO:0000256" key="1">
    <source>
        <dbReference type="ARBA" id="ARBA00004173"/>
    </source>
</evidence>
<dbReference type="PANTHER" id="PTHR13194">
    <property type="entry name" value="COMPLEX I INTERMEDIATE-ASSOCIATED PROTEIN 30"/>
    <property type="match status" value="1"/>
</dbReference>
<protein>
    <recommendedName>
        <fullName evidence="6">NADH:ubiquinone oxidoreductase intermediate-associated protein 30 domain-containing protein</fullName>
    </recommendedName>
</protein>
<dbReference type="InterPro" id="IPR039131">
    <property type="entry name" value="NDUFAF1"/>
</dbReference>
<comment type="similarity">
    <text evidence="2">Belongs to the CIA30 family.</text>
</comment>
<dbReference type="GO" id="GO:0006120">
    <property type="term" value="P:mitochondrial electron transport, NADH to ubiquinone"/>
    <property type="evidence" value="ECO:0007669"/>
    <property type="project" value="TreeGrafter"/>
</dbReference>
<dbReference type="InterPro" id="IPR008979">
    <property type="entry name" value="Galactose-bd-like_sf"/>
</dbReference>
<keyword evidence="3" id="KW-0496">Mitochondrion</keyword>
<evidence type="ECO:0000259" key="6">
    <source>
        <dbReference type="Pfam" id="PF08547"/>
    </source>
</evidence>
<evidence type="ECO:0000256" key="3">
    <source>
        <dbReference type="ARBA" id="ARBA00023128"/>
    </source>
</evidence>
<dbReference type="Proteomes" id="UP001177023">
    <property type="component" value="Unassembled WGS sequence"/>
</dbReference>
<evidence type="ECO:0000256" key="4">
    <source>
        <dbReference type="ARBA" id="ARBA00023186"/>
    </source>
</evidence>
<comment type="subcellular location">
    <subcellularLocation>
        <location evidence="1">Mitochondrion</location>
    </subcellularLocation>
</comment>
<dbReference type="SUPFAM" id="SSF49785">
    <property type="entry name" value="Galactose-binding domain-like"/>
    <property type="match status" value="1"/>
</dbReference>
<reference evidence="7" key="1">
    <citation type="submission" date="2023-06" db="EMBL/GenBank/DDBJ databases">
        <authorList>
            <person name="Delattre M."/>
        </authorList>
    </citation>
    <scope>NUCLEOTIDE SEQUENCE</scope>
    <source>
        <strain evidence="7">AF72</strain>
    </source>
</reference>
<evidence type="ECO:0000256" key="5">
    <source>
        <dbReference type="SAM" id="MobiDB-lite"/>
    </source>
</evidence>
<proteinExistence type="inferred from homology"/>
<dbReference type="AlphaFoldDB" id="A0AA36DFR8"/>
<dbReference type="Pfam" id="PF08547">
    <property type="entry name" value="CIA30"/>
    <property type="match status" value="1"/>
</dbReference>